<evidence type="ECO:0000256" key="2">
    <source>
        <dbReference type="ARBA" id="ARBA00023043"/>
    </source>
</evidence>
<feature type="repeat" description="ANK" evidence="3">
    <location>
        <begin position="1905"/>
        <end position="1940"/>
    </location>
</feature>
<dbReference type="InterPro" id="IPR027417">
    <property type="entry name" value="P-loop_NTPase"/>
</dbReference>
<feature type="non-terminal residue" evidence="5">
    <location>
        <position position="1"/>
    </location>
</feature>
<evidence type="ECO:0000256" key="3">
    <source>
        <dbReference type="PROSITE-ProRule" id="PRU00023"/>
    </source>
</evidence>
<dbReference type="PANTHER" id="PTHR24123:SF33">
    <property type="entry name" value="PROTEIN HOS4"/>
    <property type="match status" value="1"/>
</dbReference>
<evidence type="ECO:0000256" key="1">
    <source>
        <dbReference type="ARBA" id="ARBA00022737"/>
    </source>
</evidence>
<evidence type="ECO:0000313" key="5">
    <source>
        <dbReference type="EMBL" id="KXJ84865.1"/>
    </source>
</evidence>
<dbReference type="Gene3D" id="3.40.50.300">
    <property type="entry name" value="P-loop containing nucleotide triphosphate hydrolases"/>
    <property type="match status" value="1"/>
</dbReference>
<dbReference type="STRING" id="196109.A0A136IIQ6"/>
<dbReference type="Pfam" id="PF12796">
    <property type="entry name" value="Ank_2"/>
    <property type="match status" value="3"/>
</dbReference>
<dbReference type="InterPro" id="IPR056884">
    <property type="entry name" value="NPHP3-like_N"/>
</dbReference>
<dbReference type="InParanoid" id="A0A136IIQ6"/>
<dbReference type="SUPFAM" id="SSF48403">
    <property type="entry name" value="Ankyrin repeat"/>
    <property type="match status" value="4"/>
</dbReference>
<dbReference type="Gene3D" id="1.25.40.20">
    <property type="entry name" value="Ankyrin repeat-containing domain"/>
    <property type="match status" value="6"/>
</dbReference>
<dbReference type="PANTHER" id="PTHR24123">
    <property type="entry name" value="ANKYRIN REPEAT-CONTAINING"/>
    <property type="match status" value="1"/>
</dbReference>
<dbReference type="OrthoDB" id="21416at2759"/>
<dbReference type="PROSITE" id="PS50088">
    <property type="entry name" value="ANK_REPEAT"/>
    <property type="match status" value="3"/>
</dbReference>
<dbReference type="Proteomes" id="UP000070501">
    <property type="component" value="Unassembled WGS sequence"/>
</dbReference>
<keyword evidence="2 3" id="KW-0040">ANK repeat</keyword>
<feature type="repeat" description="ANK" evidence="3">
    <location>
        <begin position="606"/>
        <end position="638"/>
    </location>
</feature>
<dbReference type="EMBL" id="KQ964317">
    <property type="protein sequence ID" value="KXJ84865.1"/>
    <property type="molecule type" value="Genomic_DNA"/>
</dbReference>
<evidence type="ECO:0000313" key="6">
    <source>
        <dbReference type="Proteomes" id="UP000070501"/>
    </source>
</evidence>
<protein>
    <recommendedName>
        <fullName evidence="4">NACHT domain-containing protein</fullName>
    </recommendedName>
</protein>
<dbReference type="InterPro" id="IPR002110">
    <property type="entry name" value="Ankyrin_rpt"/>
</dbReference>
<gene>
    <name evidence="5" type="ORF">Micbo1qcDRAFT_226147</name>
</gene>
<dbReference type="SMART" id="SM00248">
    <property type="entry name" value="ANK"/>
    <property type="match status" value="16"/>
</dbReference>
<feature type="domain" description="NACHT" evidence="4">
    <location>
        <begin position="82"/>
        <end position="228"/>
    </location>
</feature>
<dbReference type="PROSITE" id="PS50297">
    <property type="entry name" value="ANK_REP_REGION"/>
    <property type="match status" value="3"/>
</dbReference>
<accession>A0A136IIQ6</accession>
<sequence length="2020" mass="220100">TSWEDGAVFLAPEDVHDFNEDNILPLPAAELAKVRTWLQPTDYEGDGSELRKHTTAHLDGTCEWLFEGAAYRDWQSAGNEQRLLWIRGIPGAGKSVIAASLIERLRQEGVPVLFFFIRHIIAANHEPIAAVRDWLAQLLPFSPPLQVKLNGYRTAKRTIDSLDSAELWLELRSVLQQIPKAYVVVDALDEMSRGGGGDGNVDETLSFLNELAELTRCCRASVVMTSRPVAYIESALRRLGRGTLISIQLEETLVDKDIATYVRHRLITAPATISNDDQAIIEAAVPGRANGLFLYAKLAMDAFTSPGAEVRLVLEGLPRDLNVMYTDLLRQHALRSGVDEETQLLILQLVTHAVRPLRVLEIARLICVLDKRASAEGKEERNLGATKELVRVACGPLLEILQDETVSVIHHSLTEFLTDGDLGGRGGRVLDPGATHQRLALVCLAYLQSEILGRPHKPYNACLPLFMACDQILQDDTFAKYAGHNWFVHARKATHAGYTDQTKMTLLLDDILGKEHSPSQILAISTGDASFSLSGEDEPTPVYVATVLQLQGYLDVLLSRKAERNMSTNSSESPVYHATRMGHIAILEALLRAGADPGEHDEFDFSGLTPLHQAVKHKNPVAAKLLLDAGADMLALTQFRDPSSHGHRDTSPLEWVCKRGYMAYLEVFMPHLPSQQALGQAVLWLAETGRADMLAVVLAHPLAAAGKKEGESSWSRDLNKALLLASAERDPPSVSALILAGADATALHNEPMAFSGDEVSPLHAWAAANPYMGWSLRDAHDRNLRSLGPMNEEHEARANDVEGTTAVFRMLLAAGADVNMHTTSASTCSAPLHYARDVVAARLLIEEGGADLYAVSTGGETLLSMTRDLAMVKYLLGDSAKVLVTSQINTAMLDRMNQSRYPRLDTGSIIAQVQLFLDHGVDPATAVSHDGQTALHLLVQLEKTKGSTDEAADGRVALLHRLLQYPGTDINDRNAQGHTPLQLLGSERPVRADNINDDAELLAALLAAGAEIEARDNKGRTPLFSKINTHRSWGGSDDGDLIAAFARADLPKIVQWLSGRGLDPRAVDHAGNTLFHEALQEGRWANVTFSPRARGFGFFEALRDLGVDPTQPNHVGTTPLHILSTIAPMGMEITTQSNSGGSTTALDWFLQRHFDAGQGLVDVADQDGITPLHSASTFSEYMTCQLLQHGANPLKETKEGLNGLHLAARARQVNILGMMLEKVTASPAQEVVVTSNTHRRSPLFYAVRSGRLESVKLLEASMTSVVHQPSEDYQDSLLEAVVEFEEELGNWPRHSNHQKFDPRDVGSVTLGDKFREAIHRGPRTAERIDEILDMLAKHELIQAKHIHKAISAAVERKASHTLACLLRVRDQLLDAELHAGDDHRDHDSSVTALLVARRETRKPFEDAIAANGTLSPREFEAAMKAHHFDIVAEALSKRPFSCLQVLSDDRGDYNGSTTLLQYLAQIGHADLLSKVATKEAIARLEDAEWVAKTSRESRARRDYLGGEIEPLLITACRRETPDMDVVRLLVEKFDVDVNALGAGGKQDNWPYNSGPRPTGNSALHVLATGGHWWQAALGLPYLLTHGAHVDIRAARTSKGAEMSIGGGAGLMSPLNAALEGLVQQSSLGSNRRAIETLLEHGADVLATDDQGVSCLDRGSHDPEIHRLLLRYTTRITSQNLVKAIDSRNTAAVKALLVAGADPNGTASVMSSRSTSPNADHPFELPGRKEVQRFPLHHVLTKSYDRRGEWAGTEVQAKMADLLLEHGADPLARYDESTLLHQVFLDRDSWRPGSCLRRILGMEAVRDKLDADSADGQGVTLFHLACGAGVENKHSQEAGDDLTATKSPASILLSLGADVYAKDHAGRNALHHLLAVSGTHVDVEMVRRVCRLAPELVNERDNMTSSGRTPLHEAVAHLSWSDTEIVDILLEAGADPTLADADGNTPLHLLLGGQFRTFCTSSALSSGEISLDSNATITSGIVLNRLLAVSGVDINAPNKVGETPIFRYLRSGTARCADYQL</sequence>
<feature type="repeat" description="ANK" evidence="3">
    <location>
        <begin position="570"/>
        <end position="602"/>
    </location>
</feature>
<dbReference type="PROSITE" id="PS50837">
    <property type="entry name" value="NACHT"/>
    <property type="match status" value="1"/>
</dbReference>
<keyword evidence="6" id="KW-1185">Reference proteome</keyword>
<dbReference type="SUPFAM" id="SSF52540">
    <property type="entry name" value="P-loop containing nucleoside triphosphate hydrolases"/>
    <property type="match status" value="1"/>
</dbReference>
<dbReference type="Pfam" id="PF24883">
    <property type="entry name" value="NPHP3_N"/>
    <property type="match status" value="1"/>
</dbReference>
<dbReference type="InterPro" id="IPR051165">
    <property type="entry name" value="Multifunctional_ANK_Repeat"/>
</dbReference>
<proteinExistence type="predicted"/>
<dbReference type="InterPro" id="IPR007111">
    <property type="entry name" value="NACHT_NTPase"/>
</dbReference>
<dbReference type="InterPro" id="IPR036770">
    <property type="entry name" value="Ankyrin_rpt-contain_sf"/>
</dbReference>
<reference evidence="6" key="1">
    <citation type="submission" date="2016-02" db="EMBL/GenBank/DDBJ databases">
        <title>Draft genome sequence of Microdochium bolleyi, a fungal endophyte of beachgrass.</title>
        <authorList>
            <consortium name="DOE Joint Genome Institute"/>
            <person name="David A.S."/>
            <person name="May G."/>
            <person name="Haridas S."/>
            <person name="Lim J."/>
            <person name="Wang M."/>
            <person name="Labutti K."/>
            <person name="Lipzen A."/>
            <person name="Barry K."/>
            <person name="Grigoriev I.V."/>
        </authorList>
    </citation>
    <scope>NUCLEOTIDE SEQUENCE [LARGE SCALE GENOMIC DNA]</scope>
    <source>
        <strain evidence="6">J235TASD1</strain>
    </source>
</reference>
<evidence type="ECO:0000259" key="4">
    <source>
        <dbReference type="PROSITE" id="PS50837"/>
    </source>
</evidence>
<name>A0A136IIQ6_9PEZI</name>
<keyword evidence="1" id="KW-0677">Repeat</keyword>
<organism evidence="5 6">
    <name type="scientific">Microdochium bolleyi</name>
    <dbReference type="NCBI Taxonomy" id="196109"/>
    <lineage>
        <taxon>Eukaryota</taxon>
        <taxon>Fungi</taxon>
        <taxon>Dikarya</taxon>
        <taxon>Ascomycota</taxon>
        <taxon>Pezizomycotina</taxon>
        <taxon>Sordariomycetes</taxon>
        <taxon>Xylariomycetidae</taxon>
        <taxon>Xylariales</taxon>
        <taxon>Microdochiaceae</taxon>
        <taxon>Microdochium</taxon>
    </lineage>
</organism>